<accession>A0A918D1C8</accession>
<dbReference type="PANTHER" id="PTHR33969:SF2">
    <property type="entry name" value="SEGREGATION AND CONDENSATION PROTEIN A"/>
    <property type="match status" value="1"/>
</dbReference>
<evidence type="ECO:0000313" key="6">
    <source>
        <dbReference type="EMBL" id="GGN56593.1"/>
    </source>
</evidence>
<dbReference type="GO" id="GO:0051301">
    <property type="term" value="P:cell division"/>
    <property type="evidence" value="ECO:0007669"/>
    <property type="project" value="UniProtKB-KW"/>
</dbReference>
<keyword evidence="7" id="KW-1185">Reference proteome</keyword>
<proteinExistence type="inferred from homology"/>
<dbReference type="GO" id="GO:0007059">
    <property type="term" value="P:chromosome segregation"/>
    <property type="evidence" value="ECO:0007669"/>
    <property type="project" value="UniProtKB-UniRule"/>
</dbReference>
<sequence>MQEAYKVKIEQFEGPLDLLLHLIKQYEIDIYDIPVADITKQYMQYIHTFQVLELNIASEYLVMASTLVAIKSQMLLPKQEMTEDVEEYMEDPRDELMQRLIEYRKYKEAAEKFKKKEEEATHTFTRPPMGFDEILTKKPPVVQGEITIYDMLGALGKMLERKKWSEPLDTKVQRAEISIEERMEEVLSIVNKTREGVRFDELFPERTRNHIVVTFLALLELMKDRQIYCKQTKHFDVLYLYAMEE</sequence>
<dbReference type="PANTHER" id="PTHR33969">
    <property type="entry name" value="SEGREGATION AND CONDENSATION PROTEIN A"/>
    <property type="match status" value="1"/>
</dbReference>
<name>A0A918D1C8_9BACI</name>
<protein>
    <recommendedName>
        <fullName evidence="4 5">Segregation and condensation protein A</fullName>
    </recommendedName>
</protein>
<comment type="caution">
    <text evidence="6">The sequence shown here is derived from an EMBL/GenBank/DDBJ whole genome shotgun (WGS) entry which is preliminary data.</text>
</comment>
<reference evidence="6" key="2">
    <citation type="submission" date="2020-09" db="EMBL/GenBank/DDBJ databases">
        <authorList>
            <person name="Sun Q."/>
            <person name="Ohkuma M."/>
        </authorList>
    </citation>
    <scope>NUCLEOTIDE SEQUENCE</scope>
    <source>
        <strain evidence="6">JCM 17251</strain>
    </source>
</reference>
<keyword evidence="3 5" id="KW-0131">Cell cycle</keyword>
<evidence type="ECO:0000256" key="4">
    <source>
        <dbReference type="ARBA" id="ARBA00044777"/>
    </source>
</evidence>
<reference evidence="6" key="1">
    <citation type="journal article" date="2014" name="Int. J. Syst. Evol. Microbiol.">
        <title>Complete genome sequence of Corynebacterium casei LMG S-19264T (=DSM 44701T), isolated from a smear-ripened cheese.</title>
        <authorList>
            <consortium name="US DOE Joint Genome Institute (JGI-PGF)"/>
            <person name="Walter F."/>
            <person name="Albersmeier A."/>
            <person name="Kalinowski J."/>
            <person name="Ruckert C."/>
        </authorList>
    </citation>
    <scope>NUCLEOTIDE SEQUENCE</scope>
    <source>
        <strain evidence="6">JCM 17251</strain>
    </source>
</reference>
<evidence type="ECO:0000256" key="5">
    <source>
        <dbReference type="HAMAP-Rule" id="MF_01805"/>
    </source>
</evidence>
<dbReference type="Gene3D" id="6.10.250.2410">
    <property type="match status" value="1"/>
</dbReference>
<dbReference type="HAMAP" id="MF_01805">
    <property type="entry name" value="ScpA"/>
    <property type="match status" value="1"/>
</dbReference>
<keyword evidence="2 5" id="KW-0159">Chromosome partition</keyword>
<comment type="function">
    <text evidence="5">Participates in chromosomal partition during cell division. May act via the formation of a condensin-like complex containing Smc and ScpB that pull DNA away from mid-cell into both cell halves.</text>
</comment>
<evidence type="ECO:0000256" key="3">
    <source>
        <dbReference type="ARBA" id="ARBA00023306"/>
    </source>
</evidence>
<dbReference type="InterPro" id="IPR023093">
    <property type="entry name" value="ScpA-like_C"/>
</dbReference>
<keyword evidence="1 5" id="KW-0132">Cell division</keyword>
<dbReference type="Gene3D" id="1.10.10.580">
    <property type="entry name" value="Structural maintenance of chromosome 1. Chain E"/>
    <property type="match status" value="1"/>
</dbReference>
<dbReference type="AlphaFoldDB" id="A0A918D1C8"/>
<dbReference type="GO" id="GO:0005737">
    <property type="term" value="C:cytoplasm"/>
    <property type="evidence" value="ECO:0007669"/>
    <property type="project" value="UniProtKB-SubCell"/>
</dbReference>
<comment type="subcellular location">
    <subcellularLocation>
        <location evidence="5">Cytoplasm</location>
    </subcellularLocation>
    <text evidence="5">Associated with two foci at the outer edges of the nucleoid region in young cells, and at four foci within both cell halves in older cells.</text>
</comment>
<gene>
    <name evidence="5 6" type="primary">scpA</name>
    <name evidence="6" type="ORF">GCM10007971_16690</name>
</gene>
<dbReference type="GO" id="GO:0006260">
    <property type="term" value="P:DNA replication"/>
    <property type="evidence" value="ECO:0007669"/>
    <property type="project" value="UniProtKB-UniRule"/>
</dbReference>
<comment type="subunit">
    <text evidence="5">Component of a cohesin-like complex composed of ScpA, ScpB and the Smc homodimer, in which ScpA and ScpB bind to the head domain of Smc. The presence of the three proteins is required for the association of the complex with DNA.</text>
</comment>
<dbReference type="InterPro" id="IPR003768">
    <property type="entry name" value="ScpA"/>
</dbReference>
<dbReference type="RefSeq" id="WP_156855979.1">
    <property type="nucleotide sequence ID" value="NZ_BMOS01000009.1"/>
</dbReference>
<evidence type="ECO:0000256" key="2">
    <source>
        <dbReference type="ARBA" id="ARBA00022829"/>
    </source>
</evidence>
<comment type="similarity">
    <text evidence="5">Belongs to the ScpA family.</text>
</comment>
<dbReference type="EMBL" id="BMOS01000009">
    <property type="protein sequence ID" value="GGN56593.1"/>
    <property type="molecule type" value="Genomic_DNA"/>
</dbReference>
<dbReference type="NCBIfam" id="NF000995">
    <property type="entry name" value="PRK00104.1-4"/>
    <property type="match status" value="1"/>
</dbReference>
<keyword evidence="5" id="KW-0963">Cytoplasm</keyword>
<organism evidence="6 7">
    <name type="scientific">Oceanobacillus indicireducens</name>
    <dbReference type="NCBI Taxonomy" id="1004261"/>
    <lineage>
        <taxon>Bacteria</taxon>
        <taxon>Bacillati</taxon>
        <taxon>Bacillota</taxon>
        <taxon>Bacilli</taxon>
        <taxon>Bacillales</taxon>
        <taxon>Bacillaceae</taxon>
        <taxon>Oceanobacillus</taxon>
    </lineage>
</organism>
<evidence type="ECO:0000313" key="7">
    <source>
        <dbReference type="Proteomes" id="UP000624041"/>
    </source>
</evidence>
<evidence type="ECO:0000256" key="1">
    <source>
        <dbReference type="ARBA" id="ARBA00022618"/>
    </source>
</evidence>
<dbReference type="Proteomes" id="UP000624041">
    <property type="component" value="Unassembled WGS sequence"/>
</dbReference>
<dbReference type="Pfam" id="PF02616">
    <property type="entry name" value="SMC_ScpA"/>
    <property type="match status" value="1"/>
</dbReference>